<sequence>MSSHLLDPFKTPTKRQPATFVTRHLGATNNNPPQATVWTTSTSQQQPPDQELSFVDDLLEVHDDDSLLNQSIHLDQDAPPTPKHETPCYVTHRLTEKEITQSSHTNTVLELSKLISYLQSEDHGRKGRNFSVDLSHQMVLLFVVLVALFGVWMASSYRPFCSSSSSWYPCRQCPPHAVCSTFRIESCYQSPNAEFNYTIHENGQLCIRNDSTGLLSYQLSVTAKDYLENLAYKVDCLGKANVTKKVSRHSMEDYLVSYLVAHSYDHYGHMNHPEQQQHIGVDSTFTHAFNTMLELFEENEYLYRIAVEGDYMHSYRFQSSGSCLLAKQHFQRFTVPKEQYLTVVESDEESSTTVSPATTLFTSETTTTPTNEEIPTVTTQSSSTSNIVNEEPPVEVLSNSQTEEEALPQEEIF</sequence>
<feature type="region of interest" description="Disordered" evidence="1">
    <location>
        <begin position="351"/>
        <end position="413"/>
    </location>
</feature>
<feature type="region of interest" description="Disordered" evidence="1">
    <location>
        <begin position="24"/>
        <end position="49"/>
    </location>
</feature>
<name>A0A6A5BSX4_NAEFO</name>
<dbReference type="VEuPathDB" id="AmoebaDB:NF0031760"/>
<dbReference type="OMA" id="FRIESCY"/>
<feature type="compositionally biased region" description="Low complexity" evidence="1">
    <location>
        <begin position="351"/>
        <end position="379"/>
    </location>
</feature>
<protein>
    <submittedName>
        <fullName evidence="2">Uncharacterized protein</fullName>
    </submittedName>
</protein>
<gene>
    <name evidence="2" type="ORF">FDP41_004394</name>
</gene>
<dbReference type="VEuPathDB" id="AmoebaDB:FDP41_004394"/>
<organism evidence="2 3">
    <name type="scientific">Naegleria fowleri</name>
    <name type="common">Brain eating amoeba</name>
    <dbReference type="NCBI Taxonomy" id="5763"/>
    <lineage>
        <taxon>Eukaryota</taxon>
        <taxon>Discoba</taxon>
        <taxon>Heterolobosea</taxon>
        <taxon>Tetramitia</taxon>
        <taxon>Eutetramitia</taxon>
        <taxon>Vahlkampfiidae</taxon>
        <taxon>Naegleria</taxon>
    </lineage>
</organism>
<evidence type="ECO:0000313" key="2">
    <source>
        <dbReference type="EMBL" id="KAF0976495.1"/>
    </source>
</evidence>
<proteinExistence type="predicted"/>
<dbReference type="VEuPathDB" id="AmoebaDB:NfTy_083880"/>
<dbReference type="AlphaFoldDB" id="A0A6A5BSX4"/>
<dbReference type="RefSeq" id="XP_044561208.1">
    <property type="nucleotide sequence ID" value="XM_044707803.1"/>
</dbReference>
<dbReference type="OrthoDB" id="10416410at2759"/>
<feature type="compositionally biased region" description="Low complexity" evidence="1">
    <location>
        <begin position="39"/>
        <end position="48"/>
    </location>
</feature>
<evidence type="ECO:0000313" key="3">
    <source>
        <dbReference type="Proteomes" id="UP000444721"/>
    </source>
</evidence>
<dbReference type="GeneID" id="68111612"/>
<feature type="compositionally biased region" description="Polar residues" evidence="1">
    <location>
        <begin position="27"/>
        <end position="38"/>
    </location>
</feature>
<reference evidence="2 3" key="1">
    <citation type="journal article" date="2019" name="Sci. Rep.">
        <title>Nanopore sequencing improves the draft genome of the human pathogenic amoeba Naegleria fowleri.</title>
        <authorList>
            <person name="Liechti N."/>
            <person name="Schurch N."/>
            <person name="Bruggmann R."/>
            <person name="Wittwer M."/>
        </authorList>
    </citation>
    <scope>NUCLEOTIDE SEQUENCE [LARGE SCALE GENOMIC DNA]</scope>
    <source>
        <strain evidence="2 3">ATCC 30894</strain>
    </source>
</reference>
<feature type="compositionally biased region" description="Acidic residues" evidence="1">
    <location>
        <begin position="402"/>
        <end position="413"/>
    </location>
</feature>
<dbReference type="EMBL" id="VFQX01000037">
    <property type="protein sequence ID" value="KAF0976495.1"/>
    <property type="molecule type" value="Genomic_DNA"/>
</dbReference>
<evidence type="ECO:0000256" key="1">
    <source>
        <dbReference type="SAM" id="MobiDB-lite"/>
    </source>
</evidence>
<keyword evidence="3" id="KW-1185">Reference proteome</keyword>
<comment type="caution">
    <text evidence="2">The sequence shown here is derived from an EMBL/GenBank/DDBJ whole genome shotgun (WGS) entry which is preliminary data.</text>
</comment>
<dbReference type="Proteomes" id="UP000444721">
    <property type="component" value="Unassembled WGS sequence"/>
</dbReference>
<accession>A0A6A5BSX4</accession>